<feature type="region of interest" description="Disordered" evidence="1">
    <location>
        <begin position="1"/>
        <end position="23"/>
    </location>
</feature>
<dbReference type="eggNOG" id="COG5490">
    <property type="taxonomic scope" value="Bacteria"/>
</dbReference>
<dbReference type="InterPro" id="IPR018968">
    <property type="entry name" value="Phasin"/>
</dbReference>
<reference evidence="3 4" key="1">
    <citation type="journal article" date="2000" name="DNA Res.">
        <title>Complete genome structure of the nitrogen-fixing symbiotic bacterium Mesorhizobium loti.</title>
        <authorList>
            <person name="Kaneko T."/>
            <person name="Nakamura Y."/>
            <person name="Sato S."/>
            <person name="Asamizu E."/>
            <person name="Kato T."/>
            <person name="Sasamoto S."/>
            <person name="Watanabe A."/>
            <person name="Idesawa K."/>
            <person name="Ishikawa A."/>
            <person name="Kawashima K."/>
            <person name="Kimura T."/>
            <person name="Kishida Y."/>
            <person name="Kiyokawa C."/>
            <person name="Kohara M."/>
            <person name="Matsumoto M."/>
            <person name="Matsuno A."/>
            <person name="Mochizuki Y."/>
            <person name="Nakayama S."/>
            <person name="Nakazaki N."/>
            <person name="Shimpo S."/>
            <person name="Sugimoto M."/>
            <person name="Takeuchi C."/>
            <person name="Yamada M."/>
            <person name="Tabata S."/>
        </authorList>
    </citation>
    <scope>NUCLEOTIDE SEQUENCE [LARGE SCALE GENOMIC DNA]</scope>
    <source>
        <strain evidence="4">LMG 29417 / CECT 9101 / MAFF 303099</strain>
    </source>
</reference>
<accession>Q98L78</accession>
<feature type="compositionally biased region" description="Basic residues" evidence="1">
    <location>
        <begin position="1"/>
        <end position="12"/>
    </location>
</feature>
<proteinExistence type="predicted"/>
<protein>
    <submittedName>
        <fullName evidence="3">Mll1145 protein</fullName>
    </submittedName>
</protein>
<dbReference type="KEGG" id="mlo:mll1145"/>
<dbReference type="NCBIfam" id="TIGR01841">
    <property type="entry name" value="phasin"/>
    <property type="match status" value="1"/>
</dbReference>
<dbReference type="Pfam" id="PF09361">
    <property type="entry name" value="Phasin_2"/>
    <property type="match status" value="1"/>
</dbReference>
<gene>
    <name evidence="3" type="ordered locus">mll1145</name>
</gene>
<name>Q98L78_RHILO</name>
<dbReference type="EMBL" id="BA000012">
    <property type="protein sequence ID" value="BAB48585.1"/>
    <property type="molecule type" value="Genomic_DNA"/>
</dbReference>
<organism evidence="3 4">
    <name type="scientific">Mesorhizobium japonicum (strain LMG 29417 / CECT 9101 / MAFF 303099)</name>
    <name type="common">Mesorhizobium loti (strain MAFF 303099)</name>
    <dbReference type="NCBI Taxonomy" id="266835"/>
    <lineage>
        <taxon>Bacteria</taxon>
        <taxon>Pseudomonadati</taxon>
        <taxon>Pseudomonadota</taxon>
        <taxon>Alphaproteobacteria</taxon>
        <taxon>Hyphomicrobiales</taxon>
        <taxon>Phyllobacteriaceae</taxon>
        <taxon>Mesorhizobium</taxon>
    </lineage>
</organism>
<dbReference type="InterPro" id="IPR010127">
    <property type="entry name" value="Phasin_subfam-1"/>
</dbReference>
<feature type="domain" description="Phasin" evidence="2">
    <location>
        <begin position="48"/>
        <end position="145"/>
    </location>
</feature>
<dbReference type="Proteomes" id="UP000000552">
    <property type="component" value="Chromosome"/>
</dbReference>
<dbReference type="AlphaFoldDB" id="Q98L78"/>
<evidence type="ECO:0000313" key="3">
    <source>
        <dbReference type="EMBL" id="BAB48585.1"/>
    </source>
</evidence>
<sequence>MLCSRRGHPHLRQRGEDSMARQPESDSFMDMFGRFGRDLKVPNVDVEAILAHHRKNLEALEKSARAGAAGATSLLSRQREMLQDTLREIADMAQSYRAPGNPQELMAKQTEFARKSFEAALKNTGEVAELARKSGTESIEILRARIKEAMEEIRAGYGQK</sequence>
<evidence type="ECO:0000256" key="1">
    <source>
        <dbReference type="SAM" id="MobiDB-lite"/>
    </source>
</evidence>
<dbReference type="HOGENOM" id="CLU_133107_2_0_5"/>
<evidence type="ECO:0000313" key="4">
    <source>
        <dbReference type="Proteomes" id="UP000000552"/>
    </source>
</evidence>
<evidence type="ECO:0000259" key="2">
    <source>
        <dbReference type="Pfam" id="PF09361"/>
    </source>
</evidence>